<proteinExistence type="predicted"/>
<dbReference type="AlphaFoldDB" id="A0A843U0C4"/>
<protein>
    <submittedName>
        <fullName evidence="1">Uncharacterized protein</fullName>
    </submittedName>
</protein>
<sequence>MSFFLVVPPPSVPGAHLDDTAGYQEGEDNYAETLRALPCLDHAIEAREAERVERDDDENEDPCIYDD</sequence>
<comment type="caution">
    <text evidence="1">The sequence shown here is derived from an EMBL/GenBank/DDBJ whole genome shotgun (WGS) entry which is preliminary data.</text>
</comment>
<dbReference type="Proteomes" id="UP000652761">
    <property type="component" value="Unassembled WGS sequence"/>
</dbReference>
<keyword evidence="2" id="KW-1185">Reference proteome</keyword>
<dbReference type="EMBL" id="NMUH01000266">
    <property type="protein sequence ID" value="MQL75796.1"/>
    <property type="molecule type" value="Genomic_DNA"/>
</dbReference>
<evidence type="ECO:0000313" key="2">
    <source>
        <dbReference type="Proteomes" id="UP000652761"/>
    </source>
</evidence>
<reference evidence="1" key="1">
    <citation type="submission" date="2017-07" db="EMBL/GenBank/DDBJ databases">
        <title>Taro Niue Genome Assembly and Annotation.</title>
        <authorList>
            <person name="Atibalentja N."/>
            <person name="Keating K."/>
            <person name="Fields C.J."/>
        </authorList>
    </citation>
    <scope>NUCLEOTIDE SEQUENCE</scope>
    <source>
        <strain evidence="1">Niue_2</strain>
        <tissue evidence="1">Leaf</tissue>
    </source>
</reference>
<name>A0A843U0C4_COLES</name>
<accession>A0A843U0C4</accession>
<organism evidence="1 2">
    <name type="scientific">Colocasia esculenta</name>
    <name type="common">Wild taro</name>
    <name type="synonym">Arum esculentum</name>
    <dbReference type="NCBI Taxonomy" id="4460"/>
    <lineage>
        <taxon>Eukaryota</taxon>
        <taxon>Viridiplantae</taxon>
        <taxon>Streptophyta</taxon>
        <taxon>Embryophyta</taxon>
        <taxon>Tracheophyta</taxon>
        <taxon>Spermatophyta</taxon>
        <taxon>Magnoliopsida</taxon>
        <taxon>Liliopsida</taxon>
        <taxon>Araceae</taxon>
        <taxon>Aroideae</taxon>
        <taxon>Colocasieae</taxon>
        <taxon>Colocasia</taxon>
    </lineage>
</organism>
<gene>
    <name evidence="1" type="ORF">Taro_008172</name>
</gene>
<evidence type="ECO:0000313" key="1">
    <source>
        <dbReference type="EMBL" id="MQL75796.1"/>
    </source>
</evidence>